<feature type="region of interest" description="Disordered" evidence="5">
    <location>
        <begin position="91"/>
        <end position="111"/>
    </location>
</feature>
<dbReference type="InterPro" id="IPR007588">
    <property type="entry name" value="Znf_FLYWCH"/>
</dbReference>
<keyword evidence="8" id="KW-1185">Reference proteome</keyword>
<reference evidence="7" key="2">
    <citation type="journal article" date="2023" name="BMC Genomics">
        <title>Pest status, molecular evolution, and epigenetic factors derived from the genome assembly of Frankliniella fusca, a thysanopteran phytovirus vector.</title>
        <authorList>
            <person name="Catto M.A."/>
            <person name="Labadie P.E."/>
            <person name="Jacobson A.L."/>
            <person name="Kennedy G.G."/>
            <person name="Srinivasan R."/>
            <person name="Hunt B.G."/>
        </authorList>
    </citation>
    <scope>NUCLEOTIDE SEQUENCE</scope>
    <source>
        <strain evidence="7">PL_HMW_Pooled</strain>
    </source>
</reference>
<dbReference type="EMBL" id="JAHWGI010000960">
    <property type="protein sequence ID" value="KAK3918644.1"/>
    <property type="molecule type" value="Genomic_DNA"/>
</dbReference>
<evidence type="ECO:0000259" key="6">
    <source>
        <dbReference type="Pfam" id="PF04500"/>
    </source>
</evidence>
<accession>A0AAE1HC09</accession>
<feature type="compositionally biased region" description="Basic and acidic residues" evidence="5">
    <location>
        <begin position="91"/>
        <end position="109"/>
    </location>
</feature>
<evidence type="ECO:0000313" key="8">
    <source>
        <dbReference type="Proteomes" id="UP001219518"/>
    </source>
</evidence>
<feature type="compositionally biased region" description="Low complexity" evidence="5">
    <location>
        <begin position="620"/>
        <end position="630"/>
    </location>
</feature>
<evidence type="ECO:0000256" key="2">
    <source>
        <dbReference type="ARBA" id="ARBA00022771"/>
    </source>
</evidence>
<sequence>MESRVEQFMEQRLEQFADHALDNHFEQHLDQNNRPDLPRCEVTMNNQGGDKLHFNGYSYSKKAISANAIRWTCATPTRSDTRCKGAITTDRERPYHNPRSLVEHNHPPEDSEASIMRDIARAKRRLRRRTFPHPFPFYPWMLPFQQMQEQSGGRDDTSTLEATLGMGHGSGMMDPSEAGPSGYGDDVRVKMEPEWVDAGALEPNCELEGQYEDAKDFTPGYPEDMGGQGDQNYHHMFSSEQDQEQPQSQQLPLIPDAQDPVKLRVPGKPNLTITVAPTRPPPTHATPPLSAPPPLHLLNPLLNRKRGGRPRGSQYGSYSESDDRVTTILTDSIIASQKLEKMGAAGFQHPNLAAVMTASMSNKVKPRSKDPEAVRAAEIVNTAQNRSGPRVNEELEKVHLKLRQEVLALEVQNLKAEREKLKAYRRNVAIRREIMMLHLQLGKGVPSECASSSRGLETVNVFGSKDAQLPNDFSNSVAKDSSPNSSSKDTKLSDVAVSQSQSNQSPKISIRKSLQKANQSPNVSPMSTCSSVKGPTPPPGCSKQISVDKQHDNRLGRGSGLINASKQTSDEVYCDTSDVGPVKNNVDSHVGGGTVEDPLDVKVISEHRNDSQLSETKPLSSSSCQQSVSSNDPGKDDLVPLDSVSSDLSIEMLSEPGSSQWTNQSSAPMTEHEGFDDLQFEGDESYDNTDNMGEFSGGSMGKEPPDTQFTQYSDESASKRRRVENMWEPEDGHL</sequence>
<dbReference type="GO" id="GO:0016874">
    <property type="term" value="F:ligase activity"/>
    <property type="evidence" value="ECO:0007669"/>
    <property type="project" value="UniProtKB-KW"/>
</dbReference>
<reference evidence="7" key="1">
    <citation type="submission" date="2021-07" db="EMBL/GenBank/DDBJ databases">
        <authorList>
            <person name="Catto M.A."/>
            <person name="Jacobson A."/>
            <person name="Kennedy G."/>
            <person name="Labadie P."/>
            <person name="Hunt B.G."/>
            <person name="Srinivasan R."/>
        </authorList>
    </citation>
    <scope>NUCLEOTIDE SEQUENCE</scope>
    <source>
        <strain evidence="7">PL_HMW_Pooled</strain>
        <tissue evidence="7">Head</tissue>
    </source>
</reference>
<feature type="region of interest" description="Disordered" evidence="5">
    <location>
        <begin position="654"/>
        <end position="734"/>
    </location>
</feature>
<keyword evidence="7" id="KW-0436">Ligase</keyword>
<evidence type="ECO:0000256" key="4">
    <source>
        <dbReference type="SAM" id="Coils"/>
    </source>
</evidence>
<evidence type="ECO:0000256" key="5">
    <source>
        <dbReference type="SAM" id="MobiDB-lite"/>
    </source>
</evidence>
<evidence type="ECO:0000256" key="1">
    <source>
        <dbReference type="ARBA" id="ARBA00022723"/>
    </source>
</evidence>
<keyword evidence="3" id="KW-0862">Zinc</keyword>
<feature type="compositionally biased region" description="Basic and acidic residues" evidence="5">
    <location>
        <begin position="546"/>
        <end position="555"/>
    </location>
</feature>
<proteinExistence type="predicted"/>
<feature type="compositionally biased region" description="Polar residues" evidence="5">
    <location>
        <begin position="496"/>
        <end position="507"/>
    </location>
</feature>
<feature type="compositionally biased region" description="Pro residues" evidence="5">
    <location>
        <begin position="278"/>
        <end position="295"/>
    </location>
</feature>
<comment type="caution">
    <text evidence="7">The sequence shown here is derived from an EMBL/GenBank/DDBJ whole genome shotgun (WGS) entry which is preliminary data.</text>
</comment>
<evidence type="ECO:0000313" key="7">
    <source>
        <dbReference type="EMBL" id="KAK3918644.1"/>
    </source>
</evidence>
<feature type="region of interest" description="Disordered" evidence="5">
    <location>
        <begin position="217"/>
        <end position="249"/>
    </location>
</feature>
<keyword evidence="1" id="KW-0479">Metal-binding</keyword>
<organism evidence="7 8">
    <name type="scientific">Frankliniella fusca</name>
    <dbReference type="NCBI Taxonomy" id="407009"/>
    <lineage>
        <taxon>Eukaryota</taxon>
        <taxon>Metazoa</taxon>
        <taxon>Ecdysozoa</taxon>
        <taxon>Arthropoda</taxon>
        <taxon>Hexapoda</taxon>
        <taxon>Insecta</taxon>
        <taxon>Pterygota</taxon>
        <taxon>Neoptera</taxon>
        <taxon>Paraneoptera</taxon>
        <taxon>Thysanoptera</taxon>
        <taxon>Terebrantia</taxon>
        <taxon>Thripoidea</taxon>
        <taxon>Thripidae</taxon>
        <taxon>Frankliniella</taxon>
    </lineage>
</organism>
<feature type="region of interest" description="Disordered" evidence="5">
    <location>
        <begin position="468"/>
        <end position="642"/>
    </location>
</feature>
<dbReference type="Gene3D" id="2.20.25.240">
    <property type="match status" value="1"/>
</dbReference>
<feature type="coiled-coil region" evidence="4">
    <location>
        <begin position="392"/>
        <end position="427"/>
    </location>
</feature>
<feature type="compositionally biased region" description="Polar residues" evidence="5">
    <location>
        <begin position="471"/>
        <end position="487"/>
    </location>
</feature>
<feature type="compositionally biased region" description="Low complexity" evidence="5">
    <location>
        <begin position="238"/>
        <end position="249"/>
    </location>
</feature>
<dbReference type="GO" id="GO:0008270">
    <property type="term" value="F:zinc ion binding"/>
    <property type="evidence" value="ECO:0007669"/>
    <property type="project" value="UniProtKB-KW"/>
</dbReference>
<feature type="compositionally biased region" description="Acidic residues" evidence="5">
    <location>
        <begin position="676"/>
        <end position="687"/>
    </location>
</feature>
<name>A0AAE1HC09_9NEOP</name>
<dbReference type="Pfam" id="PF04500">
    <property type="entry name" value="FLYWCH"/>
    <property type="match status" value="1"/>
</dbReference>
<keyword evidence="4" id="KW-0175">Coiled coil</keyword>
<feature type="compositionally biased region" description="Basic and acidic residues" evidence="5">
    <location>
        <begin position="599"/>
        <end position="610"/>
    </location>
</feature>
<feature type="compositionally biased region" description="Polar residues" evidence="5">
    <location>
        <begin position="656"/>
        <end position="668"/>
    </location>
</feature>
<feature type="compositionally biased region" description="Polar residues" evidence="5">
    <location>
        <begin position="515"/>
        <end position="533"/>
    </location>
</feature>
<feature type="domain" description="FLYWCH-type" evidence="6">
    <location>
        <begin position="44"/>
        <end position="106"/>
    </location>
</feature>
<dbReference type="AlphaFoldDB" id="A0AAE1HC09"/>
<evidence type="ECO:0000256" key="3">
    <source>
        <dbReference type="ARBA" id="ARBA00022833"/>
    </source>
</evidence>
<gene>
    <name evidence="7" type="ORF">KUF71_007891</name>
</gene>
<feature type="region of interest" description="Disordered" evidence="5">
    <location>
        <begin position="272"/>
        <end position="322"/>
    </location>
</feature>
<protein>
    <submittedName>
        <fullName evidence="7">Leucine--tRNA ligase</fullName>
    </submittedName>
</protein>
<keyword evidence="2" id="KW-0863">Zinc-finger</keyword>
<dbReference type="Proteomes" id="UP001219518">
    <property type="component" value="Unassembled WGS sequence"/>
</dbReference>